<evidence type="ECO:0000313" key="2">
    <source>
        <dbReference type="EMBL" id="SBW80770.1"/>
    </source>
</evidence>
<dbReference type="EMBL" id="LT599583">
    <property type="protein sequence ID" value="SBW80770.1"/>
    <property type="molecule type" value="Genomic_DNA"/>
</dbReference>
<reference evidence="3" key="1">
    <citation type="submission" date="2016-07" db="EMBL/GenBank/DDBJ databases">
        <authorList>
            <person name="Florea S."/>
            <person name="Webb J.S."/>
            <person name="Jaromczyk J."/>
            <person name="Schardl C.L."/>
        </authorList>
    </citation>
    <scope>NUCLEOTIDE SEQUENCE [LARGE SCALE GENOMIC DNA]</scope>
    <source>
        <strain evidence="3">1YdBTEX2</strain>
    </source>
</reference>
<dbReference type="SUPFAM" id="SSF159501">
    <property type="entry name" value="EreA/ChaN-like"/>
    <property type="match status" value="1"/>
</dbReference>
<evidence type="ECO:0008006" key="4">
    <source>
        <dbReference type="Google" id="ProtNLM"/>
    </source>
</evidence>
<gene>
    <name evidence="2" type="ORF">PVE_R1G2886</name>
</gene>
<name>A0A1D3JXG2_PSEVE</name>
<dbReference type="Gene3D" id="3.40.50.11550">
    <property type="match status" value="1"/>
</dbReference>
<accession>A0A1D3JXG2</accession>
<sequence>MTSVTLTSGSSQQPVYPLLPTALATDDMAPVADPPTEQEVDSNDNRQALKTALAHRRNLQTLARQLKQAAQSLAPQASAEAVLRALQETLMDVDPDSALQHQSPQKISLERFITHHGTYIPATREDLFDMADALINHSLSHPLGNLGGGLSWALPLSVEHQRVVRDVVADNTEKLPGLPLFDARRGALGYLLEGNPLSGTELQDPAKALEKLLDTPKAQELGQAIQAKVGGIATDTSANDYVLSAIHLGLDPESIEQPGRNTVAGFNLAAESHWGMSPASVISALAKHLSDSGKTSLASADLGARLLLARVAPQYLVKDIPATVVYGSQAWANLCIAVAAIEAQAPGKAMHMDFAEVMRHADSIAPAGEAAQKAALIDWGVVNGFLYAKDDAAYNNAEIEYTREAFNTQHSELSAASKEVGATLPSRKQMALDLLKATFGERDDFEDRVLHINYKSNDPKAPRFSQAYSMLDITQQGLEIDAQSWLVRGARADIDLEAFAQFTRSPSFNIPQAFDTAFTNALDTIKQVKKYSLISAIDRLPLADRTRLNYGKISFFKENDYRTSLIPFAQDKLFHTSPKILVHSEYQNSHQTYEFDTTTGIISKVDPGRISRPHQYVSDEVNKIEAFHPNRSTHNYDAEEKEPQYPTFNTFQSPRTHYIADALIKALGFDDPAVKRYAAGETPDEARREWVSSTTDALLNLIPLRSAITHLRNGHYKDGAIDLALDIFGFVTAGLGATAKLGKAVTNAGSTLGALARGGKILGVTALNAFNPLSGSVDLAVGAGRLVTDGISASAQGIRKLRGTANGQSLVIASQRYEAAATGVLQVGTQQVEGSAIRQHGKWYAFDSDAMQPYGPALDAFTPVHTLMPPSPTAQHPGRSARDHRFNPLSRPSRPPLSQPPAGLPVEPVRKIDHLPDAEYVSSIRGRPIEGHFTPSRKQATHEKFAQEMRDFYTHMAANGLPPRPEFPNIPAPKKTSDVIADAFRTAPGLVFGESHSSLAAFRTLYDNVDVFVQNKVKKLFVEGLVYDKIMRWKDDGMGRIGLIYRPPNQRPTLGELLKKFEDNGIEIVPLDHFYLTRHNDERHLFGGPIKTPAQAKRRLEEFNYYATRTIEQHAGEDKWVALVGRHHLNTTQNVLGLSELTGATGIAVYGRAGRVNYGVRSADPRPGPSGTLTPADDLTGDLQIFAGEVWPV</sequence>
<protein>
    <recommendedName>
        <fullName evidence="4">Type III effector HopAC1</fullName>
    </recommendedName>
</protein>
<dbReference type="CDD" id="cd14729">
    <property type="entry name" value="RtxA-like"/>
    <property type="match status" value="1"/>
</dbReference>
<organism evidence="2 3">
    <name type="scientific">Pseudomonas veronii 1YdBTEX2</name>
    <dbReference type="NCBI Taxonomy" id="1295141"/>
    <lineage>
        <taxon>Bacteria</taxon>
        <taxon>Pseudomonadati</taxon>
        <taxon>Pseudomonadota</taxon>
        <taxon>Gammaproteobacteria</taxon>
        <taxon>Pseudomonadales</taxon>
        <taxon>Pseudomonadaceae</taxon>
        <taxon>Pseudomonas</taxon>
    </lineage>
</organism>
<evidence type="ECO:0000313" key="3">
    <source>
        <dbReference type="Proteomes" id="UP000245431"/>
    </source>
</evidence>
<dbReference type="RefSeq" id="WP_152480449.1">
    <property type="nucleotide sequence ID" value="NZ_AOUH01000016.1"/>
</dbReference>
<feature type="compositionally biased region" description="Pro residues" evidence="1">
    <location>
        <begin position="893"/>
        <end position="903"/>
    </location>
</feature>
<dbReference type="Proteomes" id="UP000245431">
    <property type="component" value="Chromosome PVE_r1"/>
</dbReference>
<dbReference type="AlphaFoldDB" id="A0A1D3JXG2"/>
<evidence type="ECO:0000256" key="1">
    <source>
        <dbReference type="SAM" id="MobiDB-lite"/>
    </source>
</evidence>
<feature type="region of interest" description="Disordered" evidence="1">
    <location>
        <begin position="867"/>
        <end position="908"/>
    </location>
</feature>
<proteinExistence type="predicted"/>